<evidence type="ECO:0000256" key="2">
    <source>
        <dbReference type="ARBA" id="ARBA00022679"/>
    </source>
</evidence>
<dbReference type="AlphaFoldDB" id="A0A7X0PHI7"/>
<dbReference type="HAMAP" id="MF_00299">
    <property type="entry name" value="KptA"/>
    <property type="match status" value="1"/>
</dbReference>
<dbReference type="Proteomes" id="UP000575083">
    <property type="component" value="Unassembled WGS sequence"/>
</dbReference>
<proteinExistence type="inferred from homology"/>
<comment type="function">
    <text evidence="4 5">Removes the 2'-phosphate from RNA via an intermediate in which the phosphate is ADP-ribosylated by NAD followed by a presumed transesterification to release the RNA and generate ADP-ribose 1''-2''-cyclic phosphate (APPR&gt;P). May function as an ADP-ribosylase.</text>
</comment>
<dbReference type="NCBIfam" id="NF002014">
    <property type="entry name" value="PRK00819.1-4"/>
    <property type="match status" value="1"/>
</dbReference>
<keyword evidence="2 5" id="KW-0808">Transferase</keyword>
<keyword evidence="7" id="KW-1185">Reference proteome</keyword>
<dbReference type="PANTHER" id="PTHR12684:SF2">
    <property type="entry name" value="TRNA 2'-PHOSPHOTRANSFERASE 1"/>
    <property type="match status" value="1"/>
</dbReference>
<comment type="caution">
    <text evidence="6">The sequence shown here is derived from an EMBL/GenBank/DDBJ whole genome shotgun (WGS) entry which is preliminary data.</text>
</comment>
<protein>
    <recommendedName>
        <fullName evidence="5">Probable RNA 2'-phosphotransferase</fullName>
        <ecNumber evidence="5">2.7.1.-</ecNumber>
    </recommendedName>
</protein>
<keyword evidence="3 5" id="KW-0520">NAD</keyword>
<organism evidence="6 7">
    <name type="scientific">Acidovorax soli</name>
    <dbReference type="NCBI Taxonomy" id="592050"/>
    <lineage>
        <taxon>Bacteria</taxon>
        <taxon>Pseudomonadati</taxon>
        <taxon>Pseudomonadota</taxon>
        <taxon>Betaproteobacteria</taxon>
        <taxon>Burkholderiales</taxon>
        <taxon>Comamonadaceae</taxon>
        <taxon>Acidovorax</taxon>
    </lineage>
</organism>
<dbReference type="SUPFAM" id="SSF56399">
    <property type="entry name" value="ADP-ribosylation"/>
    <property type="match status" value="1"/>
</dbReference>
<dbReference type="Gene3D" id="3.20.170.30">
    <property type="match status" value="1"/>
</dbReference>
<name>A0A7X0PHI7_9BURK</name>
<dbReference type="GO" id="GO:0000215">
    <property type="term" value="F:tRNA 2'-phosphotransferase activity"/>
    <property type="evidence" value="ECO:0007669"/>
    <property type="project" value="TreeGrafter"/>
</dbReference>
<dbReference type="Pfam" id="PF01885">
    <property type="entry name" value="PTS_2-RNA"/>
    <property type="match status" value="1"/>
</dbReference>
<dbReference type="RefSeq" id="WP_184861706.1">
    <property type="nucleotide sequence ID" value="NZ_JACHLK010000011.1"/>
</dbReference>
<dbReference type="Gene3D" id="1.10.10.970">
    <property type="entry name" value="RNA 2'-phosphotransferase, Tpt1/KptA family, N-terminal domain"/>
    <property type="match status" value="1"/>
</dbReference>
<dbReference type="EMBL" id="JACHLK010000011">
    <property type="protein sequence ID" value="MBB6562053.1"/>
    <property type="molecule type" value="Genomic_DNA"/>
</dbReference>
<sequence>MNNNNNNEQSKRIVSTSKFLSLVLRHEPGRAGLTLGEGGWVAVADLLAGCERAGKRIGPALLREVVASNDKQRFAFSDDGLRIRANQGHSVDVDLGLVPQVPPDRLYHGTASRFLKSILAQGLLRGSRHHVHLTEKQDVAVSVGTRHGVPVVLVVDALRMQRDGHAFYRSDNGVWLTDRVGVEYLAQLEGKA</sequence>
<dbReference type="InterPro" id="IPR042081">
    <property type="entry name" value="RNA_2'-PTrans_C"/>
</dbReference>
<dbReference type="InterPro" id="IPR022928">
    <property type="entry name" value="RNA_2'-PTrans_KptA"/>
</dbReference>
<comment type="similarity">
    <text evidence="1 5">Belongs to the KptA/TPT1 family.</text>
</comment>
<dbReference type="InterPro" id="IPR042080">
    <property type="entry name" value="RNA_2'-PTrans_N"/>
</dbReference>
<reference evidence="6 7" key="1">
    <citation type="submission" date="2020-08" db="EMBL/GenBank/DDBJ databases">
        <title>Functional genomics of gut bacteria from endangered species of beetles.</title>
        <authorList>
            <person name="Carlos-Shanley C."/>
        </authorList>
    </citation>
    <scope>NUCLEOTIDE SEQUENCE [LARGE SCALE GENOMIC DNA]</scope>
    <source>
        <strain evidence="6 7">S00198</strain>
    </source>
</reference>
<dbReference type="GO" id="GO:0003950">
    <property type="term" value="F:NAD+ poly-ADP-ribosyltransferase activity"/>
    <property type="evidence" value="ECO:0007669"/>
    <property type="project" value="InterPro"/>
</dbReference>
<evidence type="ECO:0000313" key="7">
    <source>
        <dbReference type="Proteomes" id="UP000575083"/>
    </source>
</evidence>
<dbReference type="InterPro" id="IPR002745">
    <property type="entry name" value="Ptrans_KptA/Tpt1"/>
</dbReference>
<accession>A0A7X0PHI7</accession>
<gene>
    <name evidence="5" type="primary">kptA</name>
    <name evidence="6" type="ORF">HNP48_004762</name>
</gene>
<dbReference type="EC" id="2.7.1.-" evidence="5"/>
<dbReference type="PANTHER" id="PTHR12684">
    <property type="entry name" value="PUTATIVE PHOSPHOTRANSFERASE"/>
    <property type="match status" value="1"/>
</dbReference>
<dbReference type="GO" id="GO:0006388">
    <property type="term" value="P:tRNA splicing, via endonucleolytic cleavage and ligation"/>
    <property type="evidence" value="ECO:0007669"/>
    <property type="project" value="UniProtKB-UniRule"/>
</dbReference>
<evidence type="ECO:0000256" key="4">
    <source>
        <dbReference type="ARBA" id="ARBA00025212"/>
    </source>
</evidence>
<evidence type="ECO:0000256" key="3">
    <source>
        <dbReference type="ARBA" id="ARBA00023027"/>
    </source>
</evidence>
<evidence type="ECO:0000313" key="6">
    <source>
        <dbReference type="EMBL" id="MBB6562053.1"/>
    </source>
</evidence>
<evidence type="ECO:0000256" key="1">
    <source>
        <dbReference type="ARBA" id="ARBA00009836"/>
    </source>
</evidence>
<evidence type="ECO:0000256" key="5">
    <source>
        <dbReference type="HAMAP-Rule" id="MF_00299"/>
    </source>
</evidence>